<dbReference type="Gene3D" id="3.40.50.1110">
    <property type="entry name" value="SGNH hydrolase"/>
    <property type="match status" value="1"/>
</dbReference>
<proteinExistence type="predicted"/>
<organism evidence="1 2">
    <name type="scientific">Ramlibacter albus</name>
    <dbReference type="NCBI Taxonomy" id="2079448"/>
    <lineage>
        <taxon>Bacteria</taxon>
        <taxon>Pseudomonadati</taxon>
        <taxon>Pseudomonadota</taxon>
        <taxon>Betaproteobacteria</taxon>
        <taxon>Burkholderiales</taxon>
        <taxon>Comamonadaceae</taxon>
        <taxon>Ramlibacter</taxon>
    </lineage>
</organism>
<evidence type="ECO:0000313" key="1">
    <source>
        <dbReference type="EMBL" id="MBC5764669.1"/>
    </source>
</evidence>
<gene>
    <name evidence="1" type="ORF">H8R02_09430</name>
</gene>
<accession>A0A923M8H0</accession>
<dbReference type="GO" id="GO:0016788">
    <property type="term" value="F:hydrolase activity, acting on ester bonds"/>
    <property type="evidence" value="ECO:0007669"/>
    <property type="project" value="UniProtKB-ARBA"/>
</dbReference>
<dbReference type="Proteomes" id="UP000596827">
    <property type="component" value="Unassembled WGS sequence"/>
</dbReference>
<dbReference type="InterPro" id="IPR036514">
    <property type="entry name" value="SGNH_hydro_sf"/>
</dbReference>
<sequence>MERILRHSCAWVVALLLGACGGGGGGTVASTGDAPAPVTATATTPTALPAAGISLLFMGNSHSSVNQLPAMVEAMVRAARPGTTVVAAEAPGWMYLEERSADAASLALLRSRAWSAVILQAQKYSTSGLFTYSTDGAEALIRETRAVGALPVLFPEWPRLGVDETRRIYDLHVSIAQRRPACVAPVGQAWDLALARHPGLVLHAADGNHSSAAGAFLAALVLASTYTRMAPDAVPFLPGLGVDATTQELLRHAAADTVTSISPRQWCPSDP</sequence>
<dbReference type="PROSITE" id="PS51257">
    <property type="entry name" value="PROKAR_LIPOPROTEIN"/>
    <property type="match status" value="1"/>
</dbReference>
<comment type="caution">
    <text evidence="1">The sequence shown here is derived from an EMBL/GenBank/DDBJ whole genome shotgun (WGS) entry which is preliminary data.</text>
</comment>
<reference evidence="1" key="1">
    <citation type="submission" date="2020-08" db="EMBL/GenBank/DDBJ databases">
        <title>Ramlibacter sp. GTP1 16S ribosomal RNA gene genome sequencing and assembly.</title>
        <authorList>
            <person name="Kang M."/>
        </authorList>
    </citation>
    <scope>NUCLEOTIDE SEQUENCE</scope>
    <source>
        <strain evidence="1">GTP1</strain>
    </source>
</reference>
<evidence type="ECO:0000313" key="2">
    <source>
        <dbReference type="Proteomes" id="UP000596827"/>
    </source>
</evidence>
<dbReference type="RefSeq" id="WP_187081154.1">
    <property type="nucleotide sequence ID" value="NZ_JACORU010000003.1"/>
</dbReference>
<protein>
    <recommendedName>
        <fullName evidence="3">SGNH/GDSL hydrolase family protein</fullName>
    </recommendedName>
</protein>
<name>A0A923M8H0_9BURK</name>
<keyword evidence="2" id="KW-1185">Reference proteome</keyword>
<dbReference type="EMBL" id="JACORU010000003">
    <property type="protein sequence ID" value="MBC5764669.1"/>
    <property type="molecule type" value="Genomic_DNA"/>
</dbReference>
<dbReference type="AlphaFoldDB" id="A0A923M8H0"/>
<evidence type="ECO:0008006" key="3">
    <source>
        <dbReference type="Google" id="ProtNLM"/>
    </source>
</evidence>